<protein>
    <submittedName>
        <fullName evidence="2">Uncharacterized protein</fullName>
    </submittedName>
</protein>
<accession>A0A1M6NP29</accession>
<gene>
    <name evidence="2" type="ORF">SAMN05421803_11232</name>
</gene>
<dbReference type="AlphaFoldDB" id="A0A1M6NP29"/>
<dbReference type="Proteomes" id="UP000184452">
    <property type="component" value="Unassembled WGS sequence"/>
</dbReference>
<dbReference type="RefSeq" id="WP_143173412.1">
    <property type="nucleotide sequence ID" value="NZ_FQZK01000012.1"/>
</dbReference>
<dbReference type="EMBL" id="FQZK01000012">
    <property type="protein sequence ID" value="SHJ97453.1"/>
    <property type="molecule type" value="Genomic_DNA"/>
</dbReference>
<proteinExistence type="predicted"/>
<dbReference type="OrthoDB" id="5198133at2"/>
<evidence type="ECO:0000313" key="3">
    <source>
        <dbReference type="Proteomes" id="UP000184452"/>
    </source>
</evidence>
<reference evidence="2 3" key="1">
    <citation type="submission" date="2016-11" db="EMBL/GenBank/DDBJ databases">
        <authorList>
            <person name="Jaros S."/>
            <person name="Januszkiewicz K."/>
            <person name="Wedrychowicz H."/>
        </authorList>
    </citation>
    <scope>NUCLEOTIDE SEQUENCE [LARGE SCALE GENOMIC DNA]</scope>
    <source>
        <strain evidence="2 3">CGMCC 4.5723</strain>
    </source>
</reference>
<keyword evidence="3" id="KW-1185">Reference proteome</keyword>
<feature type="region of interest" description="Disordered" evidence="1">
    <location>
        <begin position="606"/>
        <end position="636"/>
    </location>
</feature>
<sequence>MGGYKKYSAWATENKEWVAVLDGLKESPYGFSFTEKVQEPQLHQAYTKAPAPAARYLFETRHKEFAEDRAWYRDAYPEKWGAYQKGFAAYLDIGRTFLAEVTSPGTALADKHGLLAADRGNRFLLHNAAVLWLEHHQGADLGDSQDYEEVLKVLWLRSLVNPRQAPGDPLPALTARESALYTHLLGRDPGILFARDHGDLFPAWNDGRLPGVRRAAHVTLGKVLLWDGRAVPDGVQAHPGSWGLFLVSPLHNGDRGFYTPEPGGRDDAWVRHLSGGLGMADGLFRHRPDGFQAYEVVPRPYGDRTYVSPGIYLHRSKAHGRDDFLTLVPAPGEPADTPLVFCTKGVGCDPALIGASIKEHLFVGAFQKRFTAGPTAEGLFPFTYPPQGDSDNENAGSWRNIGFGSAYEGDEAAATDFANFNTLHGWARESAWLREDNGFVAALACVEISSLERNRVRMPDLLWAVDGRAVGYPAQVVTASPVETSLRFSKDGGKQDYDLGHLRLDVAELSRCYRTDSLPASVRDAVRKEAAALAAHIVERYDSPYAGTTVREIGRYGSVGEVAARVAFLEERTLLAFAVIRRAFASWKVFLDHGWASDSYTGSFSGRNFNSGPRDSNEWGPLDRPSERQEHTGPAGDGPLCLDVDISNLAQLLCPKGDLYKVLGLLNEGAELSPETSEGFYEDASFYEAAYMATDGVLSRTARSVAGLCGSAMREKIRKESLVGDPAAFLSAERIAGITTEHFTKGVKDRKGQDPLLADLLPWWGA</sequence>
<organism evidence="2 3">
    <name type="scientific">Nocardiopsis flavescens</name>
    <dbReference type="NCBI Taxonomy" id="758803"/>
    <lineage>
        <taxon>Bacteria</taxon>
        <taxon>Bacillati</taxon>
        <taxon>Actinomycetota</taxon>
        <taxon>Actinomycetes</taxon>
        <taxon>Streptosporangiales</taxon>
        <taxon>Nocardiopsidaceae</taxon>
        <taxon>Nocardiopsis</taxon>
    </lineage>
</organism>
<name>A0A1M6NP29_9ACTN</name>
<evidence type="ECO:0000313" key="2">
    <source>
        <dbReference type="EMBL" id="SHJ97453.1"/>
    </source>
</evidence>
<evidence type="ECO:0000256" key="1">
    <source>
        <dbReference type="SAM" id="MobiDB-lite"/>
    </source>
</evidence>